<name>A0A521FC39_9FLAO</name>
<feature type="domain" description="DUF4440" evidence="1">
    <location>
        <begin position="36"/>
        <end position="141"/>
    </location>
</feature>
<accession>A0A521FC39</accession>
<dbReference type="Gene3D" id="3.10.450.50">
    <property type="match status" value="1"/>
</dbReference>
<protein>
    <recommendedName>
        <fullName evidence="1">DUF4440 domain-containing protein</fullName>
    </recommendedName>
</protein>
<organism evidence="2 3">
    <name type="scientific">Flavobacterium resistens</name>
    <dbReference type="NCBI Taxonomy" id="443612"/>
    <lineage>
        <taxon>Bacteria</taxon>
        <taxon>Pseudomonadati</taxon>
        <taxon>Bacteroidota</taxon>
        <taxon>Flavobacteriia</taxon>
        <taxon>Flavobacteriales</taxon>
        <taxon>Flavobacteriaceae</taxon>
        <taxon>Flavobacterium</taxon>
    </lineage>
</organism>
<dbReference type="Pfam" id="PF14534">
    <property type="entry name" value="DUF4440"/>
    <property type="match status" value="1"/>
</dbReference>
<dbReference type="EMBL" id="FXTA01000008">
    <property type="protein sequence ID" value="SMO93706.1"/>
    <property type="molecule type" value="Genomic_DNA"/>
</dbReference>
<evidence type="ECO:0000259" key="1">
    <source>
        <dbReference type="Pfam" id="PF14534"/>
    </source>
</evidence>
<sequence length="152" mass="17635">MKKLNTLIFMICFTTLSFGQNSTKTDKSKIEQLVIESFDEIWSKLDSKNIDKYYTKDFLLLENGEIWTNDTIANYLDKALLDKPIPKRVNSIEIIDIKILNGMAWVAYKNHAVFSFEDKTSKKVYWLESATAILTKNGWKLEMLHSTRAKGE</sequence>
<reference evidence="2 3" key="1">
    <citation type="submission" date="2017-05" db="EMBL/GenBank/DDBJ databases">
        <authorList>
            <person name="Varghese N."/>
            <person name="Submissions S."/>
        </authorList>
    </citation>
    <scope>NUCLEOTIDE SEQUENCE [LARGE SCALE GENOMIC DNA]</scope>
    <source>
        <strain evidence="2 3">DSM 19382</strain>
    </source>
</reference>
<dbReference type="Proteomes" id="UP000317289">
    <property type="component" value="Unassembled WGS sequence"/>
</dbReference>
<evidence type="ECO:0000313" key="3">
    <source>
        <dbReference type="Proteomes" id="UP000317289"/>
    </source>
</evidence>
<dbReference type="SUPFAM" id="SSF54427">
    <property type="entry name" value="NTF2-like"/>
    <property type="match status" value="1"/>
</dbReference>
<dbReference type="RefSeq" id="WP_244290023.1">
    <property type="nucleotide sequence ID" value="NZ_FXTA01000008.1"/>
</dbReference>
<evidence type="ECO:0000313" key="2">
    <source>
        <dbReference type="EMBL" id="SMO93706.1"/>
    </source>
</evidence>
<gene>
    <name evidence="2" type="ORF">SAMN06265349_10856</name>
</gene>
<proteinExistence type="predicted"/>
<dbReference type="AlphaFoldDB" id="A0A521FC39"/>
<dbReference type="InterPro" id="IPR032710">
    <property type="entry name" value="NTF2-like_dom_sf"/>
</dbReference>
<dbReference type="InterPro" id="IPR027843">
    <property type="entry name" value="DUF4440"/>
</dbReference>